<dbReference type="SUPFAM" id="SSF53098">
    <property type="entry name" value="Ribonuclease H-like"/>
    <property type="match status" value="1"/>
</dbReference>
<reference evidence="2 3" key="2">
    <citation type="journal article" date="2017" name="Nature">
        <title>The Apostasia genome and the evolution of orchids.</title>
        <authorList>
            <person name="Zhang G.Q."/>
            <person name="Liu K.W."/>
            <person name="Li Z."/>
            <person name="Lohaus R."/>
            <person name="Hsiao Y.Y."/>
            <person name="Niu S.C."/>
            <person name="Wang J.Y."/>
            <person name="Lin Y.C."/>
            <person name="Xu Q."/>
            <person name="Chen L.J."/>
            <person name="Yoshida K."/>
            <person name="Fujiwara S."/>
            <person name="Wang Z.W."/>
            <person name="Zhang Y.Q."/>
            <person name="Mitsuda N."/>
            <person name="Wang M."/>
            <person name="Liu G.H."/>
            <person name="Pecoraro L."/>
            <person name="Huang H.X."/>
            <person name="Xiao X.J."/>
            <person name="Lin M."/>
            <person name="Wu X.Y."/>
            <person name="Wu W.L."/>
            <person name="Chen Y.Y."/>
            <person name="Chang S.B."/>
            <person name="Sakamoto S."/>
            <person name="Ohme-Takagi M."/>
            <person name="Yagi M."/>
            <person name="Zeng S.J."/>
            <person name="Shen C.Y."/>
            <person name="Yeh C.M."/>
            <person name="Luo Y.B."/>
            <person name="Tsai W.C."/>
            <person name="Van de Peer Y."/>
            <person name="Liu Z.J."/>
        </authorList>
    </citation>
    <scope>NUCLEOTIDE SEQUENCE [LARGE SCALE GENOMIC DNA]</scope>
    <source>
        <tissue evidence="2">The whole plant</tissue>
    </source>
</reference>
<dbReference type="Gene3D" id="3.30.420.10">
    <property type="entry name" value="Ribonuclease H-like superfamily/Ribonuclease H"/>
    <property type="match status" value="1"/>
</dbReference>
<dbReference type="InterPro" id="IPR057670">
    <property type="entry name" value="SH3_retrovirus"/>
</dbReference>
<evidence type="ECO:0000313" key="3">
    <source>
        <dbReference type="Proteomes" id="UP000233837"/>
    </source>
</evidence>
<dbReference type="EMBL" id="KZ502564">
    <property type="protein sequence ID" value="PKU75919.1"/>
    <property type="molecule type" value="Genomic_DNA"/>
</dbReference>
<dbReference type="InterPro" id="IPR039537">
    <property type="entry name" value="Retrotran_Ty1/copia-like"/>
</dbReference>
<evidence type="ECO:0000259" key="1">
    <source>
        <dbReference type="PROSITE" id="PS50994"/>
    </source>
</evidence>
<dbReference type="Pfam" id="PF00665">
    <property type="entry name" value="rve"/>
    <property type="match status" value="1"/>
</dbReference>
<name>A0A2I0WJT9_9ASPA</name>
<dbReference type="PANTHER" id="PTHR42648:SF18">
    <property type="entry name" value="RETROTRANSPOSON, UNCLASSIFIED-LIKE PROTEIN"/>
    <property type="match status" value="1"/>
</dbReference>
<reference evidence="2 3" key="1">
    <citation type="journal article" date="2016" name="Sci. Rep.">
        <title>The Dendrobium catenatum Lindl. genome sequence provides insights into polysaccharide synthase, floral development and adaptive evolution.</title>
        <authorList>
            <person name="Zhang G.Q."/>
            <person name="Xu Q."/>
            <person name="Bian C."/>
            <person name="Tsai W.C."/>
            <person name="Yeh C.M."/>
            <person name="Liu K.W."/>
            <person name="Yoshida K."/>
            <person name="Zhang L.S."/>
            <person name="Chang S.B."/>
            <person name="Chen F."/>
            <person name="Shi Y."/>
            <person name="Su Y.Y."/>
            <person name="Zhang Y.Q."/>
            <person name="Chen L.J."/>
            <person name="Yin Y."/>
            <person name="Lin M."/>
            <person name="Huang H."/>
            <person name="Deng H."/>
            <person name="Wang Z.W."/>
            <person name="Zhu S.L."/>
            <person name="Zhao X."/>
            <person name="Deng C."/>
            <person name="Niu S.C."/>
            <person name="Huang J."/>
            <person name="Wang M."/>
            <person name="Liu G.H."/>
            <person name="Yang H.J."/>
            <person name="Xiao X.J."/>
            <person name="Hsiao Y.Y."/>
            <person name="Wu W.L."/>
            <person name="Chen Y.Y."/>
            <person name="Mitsuda N."/>
            <person name="Ohme-Takagi M."/>
            <person name="Luo Y.B."/>
            <person name="Van de Peer Y."/>
            <person name="Liu Z.J."/>
        </authorList>
    </citation>
    <scope>NUCLEOTIDE SEQUENCE [LARGE SCALE GENOMIC DNA]</scope>
    <source>
        <tissue evidence="2">The whole plant</tissue>
    </source>
</reference>
<dbReference type="PROSITE" id="PS50994">
    <property type="entry name" value="INTEGRASE"/>
    <property type="match status" value="1"/>
</dbReference>
<gene>
    <name evidence="2" type="ORF">MA16_Dca005966</name>
</gene>
<dbReference type="PANTHER" id="PTHR42648">
    <property type="entry name" value="TRANSPOSASE, PUTATIVE-RELATED"/>
    <property type="match status" value="1"/>
</dbReference>
<proteinExistence type="predicted"/>
<organism evidence="2 3">
    <name type="scientific">Dendrobium catenatum</name>
    <dbReference type="NCBI Taxonomy" id="906689"/>
    <lineage>
        <taxon>Eukaryota</taxon>
        <taxon>Viridiplantae</taxon>
        <taxon>Streptophyta</taxon>
        <taxon>Embryophyta</taxon>
        <taxon>Tracheophyta</taxon>
        <taxon>Spermatophyta</taxon>
        <taxon>Magnoliopsida</taxon>
        <taxon>Liliopsida</taxon>
        <taxon>Asparagales</taxon>
        <taxon>Orchidaceae</taxon>
        <taxon>Epidendroideae</taxon>
        <taxon>Malaxideae</taxon>
        <taxon>Dendrobiinae</taxon>
        <taxon>Dendrobium</taxon>
    </lineage>
</organism>
<dbReference type="InterPro" id="IPR012337">
    <property type="entry name" value="RNaseH-like_sf"/>
</dbReference>
<keyword evidence="3" id="KW-1185">Reference proteome</keyword>
<dbReference type="InterPro" id="IPR036397">
    <property type="entry name" value="RNaseH_sf"/>
</dbReference>
<dbReference type="Proteomes" id="UP000233837">
    <property type="component" value="Unassembled WGS sequence"/>
</dbReference>
<dbReference type="InterPro" id="IPR001584">
    <property type="entry name" value="Integrase_cat-core"/>
</dbReference>
<protein>
    <submittedName>
        <fullName evidence="2">Retrovirus-related Pol polyprotein from transposon TNT 1-94</fullName>
    </submittedName>
</protein>
<dbReference type="GO" id="GO:0003676">
    <property type="term" value="F:nucleic acid binding"/>
    <property type="evidence" value="ECO:0007669"/>
    <property type="project" value="InterPro"/>
</dbReference>
<dbReference type="Pfam" id="PF25597">
    <property type="entry name" value="SH3_retrovirus"/>
    <property type="match status" value="1"/>
</dbReference>
<sequence>MKTTSLSNYKYFILFIDDYTRMAWVYFLKEKSETFGIFKNFKLLVENQSGQKIKILRSDRGGEFNSCQFEDFCKEEGLEHQLTVAYTPQQNGVTERKNRTVMEMARSMLIAKDIPKKFWAEAVNTAVYVLNRCPTKAVKDITPIEAWSGDKPSVDHFRIFGCLCYVHIPKQKRHKLEEKPDKGIFLGYSSQSKGYIFFNLKTQQLVTSRDVKFDEDAIWKWENIDDPKIFLQTQFIDDTTE</sequence>
<dbReference type="GO" id="GO:0015074">
    <property type="term" value="P:DNA integration"/>
    <property type="evidence" value="ECO:0007669"/>
    <property type="project" value="InterPro"/>
</dbReference>
<evidence type="ECO:0000313" key="2">
    <source>
        <dbReference type="EMBL" id="PKU75919.1"/>
    </source>
</evidence>
<feature type="domain" description="Integrase catalytic" evidence="1">
    <location>
        <begin position="1"/>
        <end position="151"/>
    </location>
</feature>
<dbReference type="AlphaFoldDB" id="A0A2I0WJT9"/>
<accession>A0A2I0WJT9</accession>